<accession>A0A1A9KG92</accession>
<feature type="chain" id="PRO_5008391740" evidence="4">
    <location>
        <begin position="29"/>
        <end position="419"/>
    </location>
</feature>
<evidence type="ECO:0000256" key="3">
    <source>
        <dbReference type="ARBA" id="ARBA00022729"/>
    </source>
</evidence>
<gene>
    <name evidence="5" type="ORF">A9C11_21790</name>
</gene>
<evidence type="ECO:0000313" key="6">
    <source>
        <dbReference type="Proteomes" id="UP000077748"/>
    </source>
</evidence>
<feature type="signal peptide" evidence="4">
    <location>
        <begin position="1"/>
        <end position="28"/>
    </location>
</feature>
<comment type="similarity">
    <text evidence="1">Belongs to the outer membrane porin (Opr) (TC 1.B.25) family.</text>
</comment>
<proteinExistence type="inferred from homology"/>
<keyword evidence="3 4" id="KW-0732">Signal</keyword>
<evidence type="ECO:0000313" key="5">
    <source>
        <dbReference type="EMBL" id="ANI16441.1"/>
    </source>
</evidence>
<dbReference type="PANTHER" id="PTHR34596:SF2">
    <property type="entry name" value="CHITOPORIN"/>
    <property type="match status" value="1"/>
</dbReference>
<keyword evidence="2" id="KW-0813">Transport</keyword>
<evidence type="ECO:0000256" key="4">
    <source>
        <dbReference type="SAM" id="SignalP"/>
    </source>
</evidence>
<sequence length="419" mass="46503">MSATHIQKRIPFRLGLLATGLLPLAAQADFIDDSSGRLDLRNFYQLRDYRQDNAAQSQAGNWSQAFVLRLQSGFTEGPIGFGLDATGLLGVKLDSGRGRSGDGTLPFGPNSREPVDDYSHAGLTAKLRYSKTQLNIGLLEPQLPVVFRDDVRLMPQTFDGALLTSNEIDGLTLTAGQLWKSRTRESAGNDDMYIMGRSKAFASDEFNLAGASYAFTPNLTASYFYGQLKDIYQQHYYGLVHTLPLAEGLSLRSDLRYFDSDDDGKAISGPVDNRNLSMMFTLRAGAHAIGVAYQKMIGDDGFPTLNGYTPPYSHNLMTIQTFTQPGEKSWQLRYDYDFASLGVPGLSFMTRYTRGDDIRRGAGLEDGHEYERDSDLAYTLQDGPLKGLSLRWRNVTARSSHGADMDENRLIANYSIPIW</sequence>
<organism evidence="5 6">
    <name type="scientific">Pseudomonas citronellolis</name>
    <dbReference type="NCBI Taxonomy" id="53408"/>
    <lineage>
        <taxon>Bacteria</taxon>
        <taxon>Pseudomonadati</taxon>
        <taxon>Pseudomonadota</taxon>
        <taxon>Gammaproteobacteria</taxon>
        <taxon>Pseudomonadales</taxon>
        <taxon>Pseudomonadaceae</taxon>
        <taxon>Pseudomonas</taxon>
    </lineage>
</organism>
<dbReference type="Pfam" id="PF03573">
    <property type="entry name" value="OprD"/>
    <property type="match status" value="1"/>
</dbReference>
<dbReference type="InterPro" id="IPR023614">
    <property type="entry name" value="Porin_dom_sf"/>
</dbReference>
<protein>
    <submittedName>
        <fullName evidence="5">Porin</fullName>
    </submittedName>
</protein>
<dbReference type="EMBL" id="CP015878">
    <property type="protein sequence ID" value="ANI16441.1"/>
    <property type="molecule type" value="Genomic_DNA"/>
</dbReference>
<dbReference type="RefSeq" id="WP_064583844.1">
    <property type="nucleotide sequence ID" value="NZ_CP015878.1"/>
</dbReference>
<dbReference type="PANTHER" id="PTHR34596">
    <property type="entry name" value="CHITOPORIN"/>
    <property type="match status" value="1"/>
</dbReference>
<dbReference type="FunFam" id="2.40.160.10:FF:000008">
    <property type="entry name" value="OprD family porin"/>
    <property type="match status" value="1"/>
</dbReference>
<name>A0A1A9KG92_9PSED</name>
<dbReference type="GO" id="GO:0015288">
    <property type="term" value="F:porin activity"/>
    <property type="evidence" value="ECO:0007669"/>
    <property type="project" value="TreeGrafter"/>
</dbReference>
<evidence type="ECO:0000256" key="1">
    <source>
        <dbReference type="ARBA" id="ARBA00009075"/>
    </source>
</evidence>
<dbReference type="InterPro" id="IPR005318">
    <property type="entry name" value="OM_porin_bac"/>
</dbReference>
<dbReference type="AlphaFoldDB" id="A0A1A9KG92"/>
<reference evidence="5 6" key="1">
    <citation type="submission" date="2016-05" db="EMBL/GenBank/DDBJ databases">
        <title>Genome Sequence of Pseudomonas citronellolis Strain SJTE-3, an Estrogens and Persistent Organic Pollutants degradation strain.</title>
        <authorList>
            <person name="Liang R."/>
        </authorList>
    </citation>
    <scope>NUCLEOTIDE SEQUENCE [LARGE SCALE GENOMIC DNA]</scope>
    <source>
        <strain evidence="5 6">SJTE-3</strain>
    </source>
</reference>
<dbReference type="GO" id="GO:0016020">
    <property type="term" value="C:membrane"/>
    <property type="evidence" value="ECO:0007669"/>
    <property type="project" value="InterPro"/>
</dbReference>
<dbReference type="Gene3D" id="2.40.160.10">
    <property type="entry name" value="Porin"/>
    <property type="match status" value="1"/>
</dbReference>
<evidence type="ECO:0000256" key="2">
    <source>
        <dbReference type="ARBA" id="ARBA00022448"/>
    </source>
</evidence>
<dbReference type="Proteomes" id="UP000077748">
    <property type="component" value="Chromosome"/>
</dbReference>